<organism evidence="3 4">
    <name type="scientific">Opisthorchis viverrini</name>
    <name type="common">Southeast Asian liver fluke</name>
    <dbReference type="NCBI Taxonomy" id="6198"/>
    <lineage>
        <taxon>Eukaryota</taxon>
        <taxon>Metazoa</taxon>
        <taxon>Spiralia</taxon>
        <taxon>Lophotrochozoa</taxon>
        <taxon>Platyhelminthes</taxon>
        <taxon>Trematoda</taxon>
        <taxon>Digenea</taxon>
        <taxon>Opisthorchiida</taxon>
        <taxon>Opisthorchiata</taxon>
        <taxon>Opisthorchiidae</taxon>
        <taxon>Opisthorchis</taxon>
    </lineage>
</organism>
<dbReference type="GO" id="GO:0004382">
    <property type="term" value="F:GDP phosphatase activity"/>
    <property type="evidence" value="ECO:0007669"/>
    <property type="project" value="TreeGrafter"/>
</dbReference>
<sequence>MTNTEIPHPCLLKDYKSEEMDPNTIFSGPCMSGSYAKKVFGTEYTKPSQLNKFRFKGTGNLAACKNLISMQFKTDNCTIPPCSFNNVFQPPVFGNFRAYAGFSYVLKYLFSSQSSGISRTKFDKAVEDFCTQTWDTVASKTPAKEQESVAKYCFDGVFVSTLLVNYGFTKDEEWERITFGDK</sequence>
<dbReference type="PANTHER" id="PTHR11782:SF83">
    <property type="entry name" value="GUANOSINE-DIPHOSPHATASE"/>
    <property type="match status" value="1"/>
</dbReference>
<evidence type="ECO:0000256" key="1">
    <source>
        <dbReference type="ARBA" id="ARBA00009283"/>
    </source>
</evidence>
<dbReference type="GO" id="GO:0009134">
    <property type="term" value="P:nucleoside diphosphate catabolic process"/>
    <property type="evidence" value="ECO:0007669"/>
    <property type="project" value="TreeGrafter"/>
</dbReference>
<dbReference type="GO" id="GO:0017111">
    <property type="term" value="F:ribonucleoside triphosphate phosphatase activity"/>
    <property type="evidence" value="ECO:0007669"/>
    <property type="project" value="TreeGrafter"/>
</dbReference>
<dbReference type="AlphaFoldDB" id="A0A1S8WNX3"/>
<evidence type="ECO:0000256" key="2">
    <source>
        <dbReference type="ARBA" id="ARBA00022801"/>
    </source>
</evidence>
<keyword evidence="4" id="KW-1185">Reference proteome</keyword>
<gene>
    <name evidence="3" type="ORF">X801_08069</name>
</gene>
<name>A0A1S8WNX3_OPIVI</name>
<dbReference type="GO" id="GO:0045134">
    <property type="term" value="F:UDP phosphatase activity"/>
    <property type="evidence" value="ECO:0007669"/>
    <property type="project" value="TreeGrafter"/>
</dbReference>
<proteinExistence type="inferred from homology"/>
<dbReference type="Proteomes" id="UP000243686">
    <property type="component" value="Unassembled WGS sequence"/>
</dbReference>
<accession>A0A1S8WNX3</accession>
<dbReference type="InterPro" id="IPR000407">
    <property type="entry name" value="GDA1_CD39_NTPase"/>
</dbReference>
<reference evidence="3 4" key="1">
    <citation type="submission" date="2015-03" db="EMBL/GenBank/DDBJ databases">
        <title>Draft genome of the nematode, Opisthorchis viverrini.</title>
        <authorList>
            <person name="Mitreva M."/>
        </authorList>
    </citation>
    <scope>NUCLEOTIDE SEQUENCE [LARGE SCALE GENOMIC DNA]</scope>
    <source>
        <strain evidence="3">Khon Kaen</strain>
    </source>
</reference>
<dbReference type="Pfam" id="PF01150">
    <property type="entry name" value="GDA1_CD39"/>
    <property type="match status" value="1"/>
</dbReference>
<keyword evidence="2" id="KW-0378">Hydrolase</keyword>
<evidence type="ECO:0000313" key="4">
    <source>
        <dbReference type="Proteomes" id="UP000243686"/>
    </source>
</evidence>
<comment type="similarity">
    <text evidence="1">Belongs to the GDA1/CD39 NTPase family.</text>
</comment>
<dbReference type="GO" id="GO:0016020">
    <property type="term" value="C:membrane"/>
    <property type="evidence" value="ECO:0007669"/>
    <property type="project" value="TreeGrafter"/>
</dbReference>
<dbReference type="EMBL" id="KV898704">
    <property type="protein sequence ID" value="OON16121.1"/>
    <property type="molecule type" value="Genomic_DNA"/>
</dbReference>
<feature type="non-terminal residue" evidence="3">
    <location>
        <position position="182"/>
    </location>
</feature>
<dbReference type="Gene3D" id="3.30.420.150">
    <property type="entry name" value="Exopolyphosphatase. Domain 2"/>
    <property type="match status" value="1"/>
</dbReference>
<evidence type="ECO:0000313" key="3">
    <source>
        <dbReference type="EMBL" id="OON16121.1"/>
    </source>
</evidence>
<dbReference type="PANTHER" id="PTHR11782">
    <property type="entry name" value="ADENOSINE/GUANOSINE DIPHOSPHATASE"/>
    <property type="match status" value="1"/>
</dbReference>
<protein>
    <submittedName>
        <fullName evidence="3">Uncharacterized protein</fullName>
    </submittedName>
</protein>